<feature type="domain" description="Fe/B12 periplasmic-binding" evidence="4">
    <location>
        <begin position="44"/>
        <end position="293"/>
    </location>
</feature>
<feature type="chain" id="PRO_5045533690" evidence="3">
    <location>
        <begin position="31"/>
        <end position="299"/>
    </location>
</feature>
<feature type="signal peptide" evidence="3">
    <location>
        <begin position="1"/>
        <end position="30"/>
    </location>
</feature>
<dbReference type="RefSeq" id="WP_382366331.1">
    <property type="nucleotide sequence ID" value="NZ_JBHLWV010000054.1"/>
</dbReference>
<dbReference type="PROSITE" id="PS51257">
    <property type="entry name" value="PROKAR_LIPOPROTEIN"/>
    <property type="match status" value="1"/>
</dbReference>
<reference evidence="5 6" key="1">
    <citation type="submission" date="2024-09" db="EMBL/GenBank/DDBJ databases">
        <authorList>
            <person name="Sun Q."/>
            <person name="Mori K."/>
        </authorList>
    </citation>
    <scope>NUCLEOTIDE SEQUENCE [LARGE SCALE GENOMIC DNA]</scope>
    <source>
        <strain evidence="5 6">CCM 7957</strain>
    </source>
</reference>
<accession>A0ABV6HD92</accession>
<evidence type="ECO:0000313" key="5">
    <source>
        <dbReference type="EMBL" id="MFC0316544.1"/>
    </source>
</evidence>
<dbReference type="Proteomes" id="UP001589783">
    <property type="component" value="Unassembled WGS sequence"/>
</dbReference>
<evidence type="ECO:0000256" key="2">
    <source>
        <dbReference type="ARBA" id="ARBA00022729"/>
    </source>
</evidence>
<dbReference type="EMBL" id="JBHLWV010000054">
    <property type="protein sequence ID" value="MFC0316544.1"/>
    <property type="molecule type" value="Genomic_DNA"/>
</dbReference>
<comment type="similarity">
    <text evidence="1">Belongs to the bacterial solute-binding protein 8 family.</text>
</comment>
<evidence type="ECO:0000256" key="3">
    <source>
        <dbReference type="SAM" id="SignalP"/>
    </source>
</evidence>
<dbReference type="InterPro" id="IPR002491">
    <property type="entry name" value="ABC_transptr_periplasmic_BD"/>
</dbReference>
<proteinExistence type="inferred from homology"/>
<dbReference type="NCBIfam" id="NF038402">
    <property type="entry name" value="TroA_like"/>
    <property type="match status" value="1"/>
</dbReference>
<name>A0ABV6HD92_9ACTN</name>
<comment type="caution">
    <text evidence="5">The sequence shown here is derived from an EMBL/GenBank/DDBJ whole genome shotgun (WGS) entry which is preliminary data.</text>
</comment>
<dbReference type="Gene3D" id="3.40.50.1980">
    <property type="entry name" value="Nitrogenase molybdenum iron protein domain"/>
    <property type="match status" value="2"/>
</dbReference>
<organism evidence="5 6">
    <name type="scientific">Gordonia phosphorivorans</name>
    <dbReference type="NCBI Taxonomy" id="1056982"/>
    <lineage>
        <taxon>Bacteria</taxon>
        <taxon>Bacillati</taxon>
        <taxon>Actinomycetota</taxon>
        <taxon>Actinomycetes</taxon>
        <taxon>Mycobacteriales</taxon>
        <taxon>Gordoniaceae</taxon>
        <taxon>Gordonia</taxon>
    </lineage>
</organism>
<keyword evidence="6" id="KW-1185">Reference proteome</keyword>
<sequence length="299" mass="31246">MTVSTLRRRGTALAGLFATLALLVSCSSDTGSGPITDTEGAAARIVSLSPSATETLFAVGAGDRVVAVDDQSDYPENAPKTDLSGYTPNLEAILGYTPDLVVSNELAPDVVSGLERAGVTVLDLPAPTTVADAYSQIEKIGVAVGEADTAAEVVDEMTTRIDKAVAAAPQAAGLTYYHELDQTFFTAAGDTFIGHVYGLFGLKNIAGAEIGGVVYPQLQAEQIITDNPDLIFLADTYCCGVTPEAVAKRAGWDEITAVREDRVFVLNEDIASRWGPRLTELVEQLSGILSKLPAPAPVG</sequence>
<dbReference type="SUPFAM" id="SSF53807">
    <property type="entry name" value="Helical backbone' metal receptor"/>
    <property type="match status" value="1"/>
</dbReference>
<dbReference type="InterPro" id="IPR050902">
    <property type="entry name" value="ABC_Transporter_SBP"/>
</dbReference>
<evidence type="ECO:0000256" key="1">
    <source>
        <dbReference type="ARBA" id="ARBA00008814"/>
    </source>
</evidence>
<dbReference type="Pfam" id="PF01497">
    <property type="entry name" value="Peripla_BP_2"/>
    <property type="match status" value="1"/>
</dbReference>
<protein>
    <submittedName>
        <fullName evidence="5">ABC transporter substrate-binding protein</fullName>
    </submittedName>
</protein>
<keyword evidence="2 3" id="KW-0732">Signal</keyword>
<dbReference type="PANTHER" id="PTHR30535:SF34">
    <property type="entry name" value="MOLYBDATE-BINDING PROTEIN MOLA"/>
    <property type="match status" value="1"/>
</dbReference>
<dbReference type="InterPro" id="IPR054828">
    <property type="entry name" value="Vit_B12_bind_prot"/>
</dbReference>
<evidence type="ECO:0000259" key="4">
    <source>
        <dbReference type="PROSITE" id="PS50983"/>
    </source>
</evidence>
<gene>
    <name evidence="5" type="ORF">ACFFJD_17005</name>
</gene>
<dbReference type="CDD" id="cd01143">
    <property type="entry name" value="YvrC"/>
    <property type="match status" value="1"/>
</dbReference>
<evidence type="ECO:0000313" key="6">
    <source>
        <dbReference type="Proteomes" id="UP001589783"/>
    </source>
</evidence>
<dbReference type="PROSITE" id="PS50983">
    <property type="entry name" value="FE_B12_PBP"/>
    <property type="match status" value="1"/>
</dbReference>
<dbReference type="PANTHER" id="PTHR30535">
    <property type="entry name" value="VITAMIN B12-BINDING PROTEIN"/>
    <property type="match status" value="1"/>
</dbReference>